<dbReference type="PIRSF" id="PIRSF037919">
    <property type="entry name" value="HDAC_II_yeast"/>
    <property type="match status" value="1"/>
</dbReference>
<evidence type="ECO:0000256" key="8">
    <source>
        <dbReference type="ARBA" id="ARBA00023163"/>
    </source>
</evidence>
<keyword evidence="9 10" id="KW-0539">Nucleus</keyword>
<evidence type="ECO:0000256" key="5">
    <source>
        <dbReference type="ARBA" id="ARBA00022801"/>
    </source>
</evidence>
<evidence type="ECO:0000256" key="1">
    <source>
        <dbReference type="ARBA" id="ARBA00004123"/>
    </source>
</evidence>
<evidence type="ECO:0000259" key="12">
    <source>
        <dbReference type="Pfam" id="PF00850"/>
    </source>
</evidence>
<dbReference type="Pfam" id="PF00850">
    <property type="entry name" value="Hist_deacetyl"/>
    <property type="match status" value="1"/>
</dbReference>
<dbReference type="InterPro" id="IPR023801">
    <property type="entry name" value="His_deacetylse_dom"/>
</dbReference>
<evidence type="ECO:0000256" key="4">
    <source>
        <dbReference type="ARBA" id="ARBA00022491"/>
    </source>
</evidence>
<keyword evidence="5 10" id="KW-0378">Hydrolase</keyword>
<dbReference type="Proteomes" id="UP001345013">
    <property type="component" value="Unassembled WGS sequence"/>
</dbReference>
<accession>A0ABR0KGA0</accession>
<keyword evidence="4 10" id="KW-0678">Repressor</keyword>
<proteinExistence type="inferred from homology"/>
<evidence type="ECO:0000256" key="2">
    <source>
        <dbReference type="ARBA" id="ARBA00007738"/>
    </source>
</evidence>
<dbReference type="EMBL" id="JAVRRG010000035">
    <property type="protein sequence ID" value="KAK5094336.1"/>
    <property type="molecule type" value="Genomic_DNA"/>
</dbReference>
<feature type="region of interest" description="Disordered" evidence="11">
    <location>
        <begin position="707"/>
        <end position="845"/>
    </location>
</feature>
<comment type="subcellular location">
    <subcellularLocation>
        <location evidence="1 10">Nucleus</location>
    </subcellularLocation>
</comment>
<evidence type="ECO:0000259" key="13">
    <source>
        <dbReference type="Pfam" id="PF09757"/>
    </source>
</evidence>
<dbReference type="PRINTS" id="PR01270">
    <property type="entry name" value="HDASUPER"/>
</dbReference>
<evidence type="ECO:0000256" key="7">
    <source>
        <dbReference type="ARBA" id="ARBA00023015"/>
    </source>
</evidence>
<reference evidence="14 15" key="1">
    <citation type="submission" date="2023-08" db="EMBL/GenBank/DDBJ databases">
        <title>Black Yeasts Isolated from many extreme environments.</title>
        <authorList>
            <person name="Coleine C."/>
            <person name="Stajich J.E."/>
            <person name="Selbmann L."/>
        </authorList>
    </citation>
    <scope>NUCLEOTIDE SEQUENCE [LARGE SCALE GENOMIC DNA]</scope>
    <source>
        <strain evidence="14 15">CCFEE 5885</strain>
    </source>
</reference>
<dbReference type="SUPFAM" id="SSF52768">
    <property type="entry name" value="Arginase/deacetylase"/>
    <property type="match status" value="1"/>
</dbReference>
<evidence type="ECO:0000256" key="11">
    <source>
        <dbReference type="SAM" id="MobiDB-lite"/>
    </source>
</evidence>
<feature type="compositionally biased region" description="Acidic residues" evidence="11">
    <location>
        <begin position="18"/>
        <end position="34"/>
    </location>
</feature>
<dbReference type="PANTHER" id="PTHR10625">
    <property type="entry name" value="HISTONE DEACETYLASE HDAC1-RELATED"/>
    <property type="match status" value="1"/>
</dbReference>
<evidence type="ECO:0000313" key="14">
    <source>
        <dbReference type="EMBL" id="KAK5094336.1"/>
    </source>
</evidence>
<keyword evidence="6 10" id="KW-0156">Chromatin regulator</keyword>
<feature type="compositionally biased region" description="Polar residues" evidence="11">
    <location>
        <begin position="736"/>
        <end position="757"/>
    </location>
</feature>
<dbReference type="InterPro" id="IPR023696">
    <property type="entry name" value="Ureohydrolase_dom_sf"/>
</dbReference>
<keyword evidence="8 10" id="KW-0804">Transcription</keyword>
<keyword evidence="15" id="KW-1185">Reference proteome</keyword>
<dbReference type="EC" id="3.5.1.98" evidence="3 10"/>
<gene>
    <name evidence="14" type="primary">HDA1</name>
    <name evidence="14" type="ORF">LTR24_003711</name>
</gene>
<evidence type="ECO:0000256" key="6">
    <source>
        <dbReference type="ARBA" id="ARBA00022853"/>
    </source>
</evidence>
<comment type="function">
    <text evidence="10">Responsible for the deacetylation of lysine residues on the N-terminal part of the core histones (H2A, H2B, H3 and H4). Histone deacetylation gives a tag for epigenetic repression and plays an important role in transcriptional regulation, cell cycle progression and developmental events.</text>
</comment>
<dbReference type="InterPro" id="IPR000286">
    <property type="entry name" value="HDACs"/>
</dbReference>
<dbReference type="GO" id="GO:0141221">
    <property type="term" value="F:histone deacetylase activity, hydrolytic mechanism"/>
    <property type="evidence" value="ECO:0007669"/>
    <property type="project" value="UniProtKB-EC"/>
</dbReference>
<feature type="domain" description="Arb2-like" evidence="13">
    <location>
        <begin position="434"/>
        <end position="703"/>
    </location>
</feature>
<evidence type="ECO:0000256" key="10">
    <source>
        <dbReference type="PIRNR" id="PIRNR037919"/>
    </source>
</evidence>
<dbReference type="InterPro" id="IPR017321">
    <property type="entry name" value="Hist_deAcase_II_yeast"/>
</dbReference>
<evidence type="ECO:0000313" key="15">
    <source>
        <dbReference type="Proteomes" id="UP001345013"/>
    </source>
</evidence>
<dbReference type="PANTHER" id="PTHR10625:SF5">
    <property type="entry name" value="HISTONE DEACETYLASE"/>
    <property type="match status" value="1"/>
</dbReference>
<organism evidence="14 15">
    <name type="scientific">Lithohypha guttulata</name>
    <dbReference type="NCBI Taxonomy" id="1690604"/>
    <lineage>
        <taxon>Eukaryota</taxon>
        <taxon>Fungi</taxon>
        <taxon>Dikarya</taxon>
        <taxon>Ascomycota</taxon>
        <taxon>Pezizomycotina</taxon>
        <taxon>Eurotiomycetes</taxon>
        <taxon>Chaetothyriomycetidae</taxon>
        <taxon>Chaetothyriales</taxon>
        <taxon>Trichomeriaceae</taxon>
        <taxon>Lithohypha</taxon>
    </lineage>
</organism>
<evidence type="ECO:0000256" key="3">
    <source>
        <dbReference type="ARBA" id="ARBA00012111"/>
    </source>
</evidence>
<dbReference type="Gene3D" id="3.40.800.20">
    <property type="entry name" value="Histone deacetylase domain"/>
    <property type="match status" value="1"/>
</dbReference>
<evidence type="ECO:0000256" key="9">
    <source>
        <dbReference type="ARBA" id="ARBA00023242"/>
    </source>
</evidence>
<name>A0ABR0KGA0_9EURO</name>
<keyword evidence="7 10" id="KW-0805">Transcription regulation</keyword>
<dbReference type="InterPro" id="IPR019154">
    <property type="entry name" value="Arb2-like_domain"/>
</dbReference>
<comment type="similarity">
    <text evidence="2 10">Belongs to the histone deacetylase family. HD type 2 subfamily.</text>
</comment>
<comment type="caution">
    <text evidence="14">The sequence shown here is derived from an EMBL/GenBank/DDBJ whole genome shotgun (WGS) entry which is preliminary data.</text>
</comment>
<feature type="domain" description="Histone deacetylase" evidence="12">
    <location>
        <begin position="74"/>
        <end position="385"/>
    </location>
</feature>
<feature type="compositionally biased region" description="Polar residues" evidence="11">
    <location>
        <begin position="779"/>
        <end position="805"/>
    </location>
</feature>
<comment type="catalytic activity">
    <reaction evidence="10">
        <text>N(6)-acetyl-L-lysyl-[histone] + H2O = L-lysyl-[histone] + acetate</text>
        <dbReference type="Rhea" id="RHEA:58196"/>
        <dbReference type="Rhea" id="RHEA-COMP:9845"/>
        <dbReference type="Rhea" id="RHEA-COMP:11338"/>
        <dbReference type="ChEBI" id="CHEBI:15377"/>
        <dbReference type="ChEBI" id="CHEBI:29969"/>
        <dbReference type="ChEBI" id="CHEBI:30089"/>
        <dbReference type="ChEBI" id="CHEBI:61930"/>
        <dbReference type="EC" id="3.5.1.98"/>
    </reaction>
</comment>
<sequence length="845" mass="93351">MSDPRIPIFIENFKAESPSEDDLDDVESTDDSSVDDSHYVPRGLPSKGLPTGLCYDERMRYHAEVAALSAEAVHPEDPRRIYYIFKELCEAGLVQHKDYDLLVDQPLLRIDAREATQDEICLVHTPAHYAFVRGTANMSNDDLLDLSESAAMDSIYFNKLSYYSGKLSAGGAIETCKAVMERRVKNAIAVIRPPGHHAEVHQTMGFCLFNNTCIASRVCQNIYGPACRKVLILDWDVHHGNGCQKAFYDDPNILYISLHVHQGGKFYPSGPEGGMDRCGEGAGEGYNVNIPWETKGMGDGDYMYAFQHVVMPIANSFEPDFVIVSAGFDAAAGDELGGCNVTPPCYAHMTHMLMSLAQGKVAVCLEGGYNFRAISRSALAVTRTLMGEPPDRLEGTSATTSAIKTIEEVKKVQSRYWKCMYPKAPTTGIYGGERLHDVIRRYQAQHLFDKYKLTELYILRDRISKSFEQQVLGSISHDRRKHLIVFFHDPPDLLSTSDPTTAQQKPHNTWLLDASQAYIEHAVKGNVGVIDVNVPEMITITADQDIDANGAHYGQDVSYSSHATDVARQESEKLADYVWENYIEPYEFEGGIWLIGAGNAFYAVAKLIGSKDTVYQRCRGVIGFICQNALRPVSSVSNNSPFISSWYRERSRIFVSDNHDVWRKQEEGKKISKRYGKLIKSPENILNSMMQKHLPEVFDFIRETGDFEPMSFDDEGSDDPNASDPEDDIEPPSRHPTLSSPPQSRPLTGTATAQTSAALRGAVSPSGPGALSPRAGNMYQPQPQPSISPGVFQSLSPGRSTQPSRSPALGVMQSPPGRDSAQPATEALRQFGLGGQPPSRPPKGT</sequence>
<feature type="region of interest" description="Disordered" evidence="11">
    <location>
        <begin position="15"/>
        <end position="43"/>
    </location>
</feature>
<dbReference type="Pfam" id="PF09757">
    <property type="entry name" value="Arb2-like"/>
    <property type="match status" value="1"/>
</dbReference>
<dbReference type="InterPro" id="IPR037138">
    <property type="entry name" value="His_deacetylse_dom_sf"/>
</dbReference>
<protein>
    <recommendedName>
        <fullName evidence="3 10">Histone deacetylase</fullName>
        <ecNumber evidence="3 10">3.5.1.98</ecNumber>
    </recommendedName>
</protein>